<accession>A0AAW0IHE2</accession>
<feature type="region of interest" description="Disordered" evidence="1">
    <location>
        <begin position="1"/>
        <end position="37"/>
    </location>
</feature>
<dbReference type="EMBL" id="JBBHLL010000132">
    <property type="protein sequence ID" value="KAK7813711.1"/>
    <property type="molecule type" value="Genomic_DNA"/>
</dbReference>
<reference evidence="2 3" key="1">
    <citation type="journal article" date="2023" name="bioRxiv">
        <title>Conserved and derived expression patterns and positive selection on dental genes reveal complex evolutionary context of ever-growing rodent molars.</title>
        <authorList>
            <person name="Calamari Z.T."/>
            <person name="Song A."/>
            <person name="Cohen E."/>
            <person name="Akter M."/>
            <person name="Roy R.D."/>
            <person name="Hallikas O."/>
            <person name="Christensen M.M."/>
            <person name="Li P."/>
            <person name="Marangoni P."/>
            <person name="Jernvall J."/>
            <person name="Klein O.D."/>
        </authorList>
    </citation>
    <scope>NUCLEOTIDE SEQUENCE [LARGE SCALE GENOMIC DNA]</scope>
    <source>
        <strain evidence="2">V071</strain>
    </source>
</reference>
<organism evidence="2 3">
    <name type="scientific">Myodes glareolus</name>
    <name type="common">Bank vole</name>
    <name type="synonym">Clethrionomys glareolus</name>
    <dbReference type="NCBI Taxonomy" id="447135"/>
    <lineage>
        <taxon>Eukaryota</taxon>
        <taxon>Metazoa</taxon>
        <taxon>Chordata</taxon>
        <taxon>Craniata</taxon>
        <taxon>Vertebrata</taxon>
        <taxon>Euteleostomi</taxon>
        <taxon>Mammalia</taxon>
        <taxon>Eutheria</taxon>
        <taxon>Euarchontoglires</taxon>
        <taxon>Glires</taxon>
        <taxon>Rodentia</taxon>
        <taxon>Myomorpha</taxon>
        <taxon>Muroidea</taxon>
        <taxon>Cricetidae</taxon>
        <taxon>Arvicolinae</taxon>
        <taxon>Myodes</taxon>
    </lineage>
</organism>
<name>A0AAW0IHE2_MYOGA</name>
<dbReference type="AlphaFoldDB" id="A0AAW0IHE2"/>
<proteinExistence type="predicted"/>
<feature type="region of interest" description="Disordered" evidence="1">
    <location>
        <begin position="52"/>
        <end position="75"/>
    </location>
</feature>
<keyword evidence="3" id="KW-1185">Reference proteome</keyword>
<dbReference type="Proteomes" id="UP001488838">
    <property type="component" value="Unassembled WGS sequence"/>
</dbReference>
<sequence length="75" mass="9143">MLQLEEEDQEQLKAAEARRLAEPPEQVPQMAEQERRRAQECYREQECLQAKREMQEREKALQLQKDPFQRDLEEE</sequence>
<evidence type="ECO:0000256" key="1">
    <source>
        <dbReference type="SAM" id="MobiDB-lite"/>
    </source>
</evidence>
<feature type="compositionally biased region" description="Basic and acidic residues" evidence="1">
    <location>
        <begin position="10"/>
        <end position="22"/>
    </location>
</feature>
<protein>
    <submittedName>
        <fullName evidence="2">Uncharacterized protein</fullName>
    </submittedName>
</protein>
<comment type="caution">
    <text evidence="2">The sequence shown here is derived from an EMBL/GenBank/DDBJ whole genome shotgun (WGS) entry which is preliminary data.</text>
</comment>
<evidence type="ECO:0000313" key="3">
    <source>
        <dbReference type="Proteomes" id="UP001488838"/>
    </source>
</evidence>
<evidence type="ECO:0000313" key="2">
    <source>
        <dbReference type="EMBL" id="KAK7813711.1"/>
    </source>
</evidence>
<gene>
    <name evidence="2" type="ORF">U0070_001417</name>
</gene>